<comment type="caution">
    <text evidence="7">The sequence shown here is derived from an EMBL/GenBank/DDBJ whole genome shotgun (WGS) entry which is preliminary data.</text>
</comment>
<dbReference type="InterPro" id="IPR000555">
    <property type="entry name" value="JAMM/MPN+_dom"/>
</dbReference>
<evidence type="ECO:0000313" key="8">
    <source>
        <dbReference type="Proteomes" id="UP000317770"/>
    </source>
</evidence>
<dbReference type="SMART" id="SM00232">
    <property type="entry name" value="JAB_MPN"/>
    <property type="match status" value="1"/>
</dbReference>
<dbReference type="PROSITE" id="PS50249">
    <property type="entry name" value="MPN"/>
    <property type="match status" value="1"/>
</dbReference>
<dbReference type="GO" id="GO:0006508">
    <property type="term" value="P:proteolysis"/>
    <property type="evidence" value="ECO:0007669"/>
    <property type="project" value="UniProtKB-KW"/>
</dbReference>
<dbReference type="GO" id="GO:0008235">
    <property type="term" value="F:metalloexopeptidase activity"/>
    <property type="evidence" value="ECO:0007669"/>
    <property type="project" value="TreeGrafter"/>
</dbReference>
<dbReference type="AlphaFoldDB" id="A0A8B5Y4M6"/>
<evidence type="ECO:0000259" key="6">
    <source>
        <dbReference type="PROSITE" id="PS50249"/>
    </source>
</evidence>
<dbReference type="PANTHER" id="PTHR34858:SF1">
    <property type="entry name" value="CYSO-CYSTEINE PEPTIDASE"/>
    <property type="match status" value="1"/>
</dbReference>
<dbReference type="GO" id="GO:0008270">
    <property type="term" value="F:zinc ion binding"/>
    <property type="evidence" value="ECO:0007669"/>
    <property type="project" value="TreeGrafter"/>
</dbReference>
<evidence type="ECO:0000256" key="3">
    <source>
        <dbReference type="ARBA" id="ARBA00022801"/>
    </source>
</evidence>
<dbReference type="InterPro" id="IPR037518">
    <property type="entry name" value="MPN"/>
</dbReference>
<evidence type="ECO:0000256" key="1">
    <source>
        <dbReference type="ARBA" id="ARBA00022670"/>
    </source>
</evidence>
<dbReference type="PANTHER" id="PTHR34858">
    <property type="entry name" value="CYSO-CYSTEINE PEPTIDASE"/>
    <property type="match status" value="1"/>
</dbReference>
<organism evidence="7 8">
    <name type="scientific">Peribacillus simplex</name>
    <dbReference type="NCBI Taxonomy" id="1478"/>
    <lineage>
        <taxon>Bacteria</taxon>
        <taxon>Bacillati</taxon>
        <taxon>Bacillota</taxon>
        <taxon>Bacilli</taxon>
        <taxon>Bacillales</taxon>
        <taxon>Bacillaceae</taxon>
        <taxon>Peribacillus</taxon>
    </lineage>
</organism>
<proteinExistence type="predicted"/>
<evidence type="ECO:0000256" key="5">
    <source>
        <dbReference type="ARBA" id="ARBA00023049"/>
    </source>
</evidence>
<keyword evidence="4" id="KW-0862">Zinc</keyword>
<evidence type="ECO:0000313" key="7">
    <source>
        <dbReference type="EMBL" id="TVX84028.1"/>
    </source>
</evidence>
<keyword evidence="2" id="KW-0479">Metal-binding</keyword>
<gene>
    <name evidence="7" type="ORF">FQP34_02060</name>
</gene>
<dbReference type="Gene3D" id="3.40.140.10">
    <property type="entry name" value="Cytidine Deaminase, domain 2"/>
    <property type="match status" value="1"/>
</dbReference>
<dbReference type="CDD" id="cd08070">
    <property type="entry name" value="MPN_like"/>
    <property type="match status" value="1"/>
</dbReference>
<dbReference type="Pfam" id="PF14464">
    <property type="entry name" value="Prok-JAB"/>
    <property type="match status" value="1"/>
</dbReference>
<keyword evidence="5" id="KW-0482">Metalloprotease</keyword>
<reference evidence="7 8" key="1">
    <citation type="submission" date="2019-07" db="EMBL/GenBank/DDBJ databases">
        <title>Genome assembly of Bacillus simplex strain GGC-P6A.</title>
        <authorList>
            <person name="Jennings M.E."/>
            <person name="Barton H.A."/>
        </authorList>
    </citation>
    <scope>NUCLEOTIDE SEQUENCE [LARGE SCALE GENOMIC DNA]</scope>
    <source>
        <strain evidence="7 8">GGC-P6A</strain>
    </source>
</reference>
<dbReference type="RefSeq" id="WP_063235072.1">
    <property type="nucleotide sequence ID" value="NZ_JARMTY010000028.1"/>
</dbReference>
<keyword evidence="1" id="KW-0645">Protease</keyword>
<sequence length="144" mass="16515">MEKTNDLSLKSGTFYITNHVRQKMISHCKSELPYEACGLLSGENGVAETIWPMENVNRSSFSYSMDLDQIRHVFELIDRRNEDLIGIYHSHPTDSAYPSEGDITLNNYPEVGHLIISFANSTPELKCFQLTRKKVFPIELKFVN</sequence>
<accession>A0A8B5Y4M6</accession>
<dbReference type="InterPro" id="IPR028090">
    <property type="entry name" value="JAB_dom_prok"/>
</dbReference>
<dbReference type="GeneID" id="56475970"/>
<dbReference type="EMBL" id="VNKI01000001">
    <property type="protein sequence ID" value="TVX84028.1"/>
    <property type="molecule type" value="Genomic_DNA"/>
</dbReference>
<name>A0A8B5Y4M6_9BACI</name>
<feature type="domain" description="MPN" evidence="6">
    <location>
        <begin position="14"/>
        <end position="144"/>
    </location>
</feature>
<dbReference type="SUPFAM" id="SSF102712">
    <property type="entry name" value="JAB1/MPN domain"/>
    <property type="match status" value="1"/>
</dbReference>
<evidence type="ECO:0000256" key="4">
    <source>
        <dbReference type="ARBA" id="ARBA00022833"/>
    </source>
</evidence>
<evidence type="ECO:0000256" key="2">
    <source>
        <dbReference type="ARBA" id="ARBA00022723"/>
    </source>
</evidence>
<dbReference type="InterPro" id="IPR051929">
    <property type="entry name" value="VirAsm_ModProt"/>
</dbReference>
<protein>
    <submittedName>
        <fullName evidence="7">M67 family metallopeptidase</fullName>
    </submittedName>
</protein>
<keyword evidence="3" id="KW-0378">Hydrolase</keyword>
<dbReference type="Proteomes" id="UP000317770">
    <property type="component" value="Unassembled WGS sequence"/>
</dbReference>